<protein>
    <submittedName>
        <fullName evidence="8">Uracil permease-like protein</fullName>
    </submittedName>
</protein>
<dbReference type="InterPro" id="IPR001248">
    <property type="entry name" value="Pur-cyt_permease"/>
</dbReference>
<evidence type="ECO:0000256" key="3">
    <source>
        <dbReference type="ARBA" id="ARBA00022692"/>
    </source>
</evidence>
<reference evidence="8" key="1">
    <citation type="journal article" date="2020" name="Stud. Mycol.">
        <title>101 Dothideomycetes genomes: a test case for predicting lifestyles and emergence of pathogens.</title>
        <authorList>
            <person name="Haridas S."/>
            <person name="Albert R."/>
            <person name="Binder M."/>
            <person name="Bloem J."/>
            <person name="Labutti K."/>
            <person name="Salamov A."/>
            <person name="Andreopoulos B."/>
            <person name="Baker S."/>
            <person name="Barry K."/>
            <person name="Bills G."/>
            <person name="Bluhm B."/>
            <person name="Cannon C."/>
            <person name="Castanera R."/>
            <person name="Culley D."/>
            <person name="Daum C."/>
            <person name="Ezra D."/>
            <person name="Gonzalez J."/>
            <person name="Henrissat B."/>
            <person name="Kuo A."/>
            <person name="Liang C."/>
            <person name="Lipzen A."/>
            <person name="Lutzoni F."/>
            <person name="Magnuson J."/>
            <person name="Mondo S."/>
            <person name="Nolan M."/>
            <person name="Ohm R."/>
            <person name="Pangilinan J."/>
            <person name="Park H.-J."/>
            <person name="Ramirez L."/>
            <person name="Alfaro M."/>
            <person name="Sun H."/>
            <person name="Tritt A."/>
            <person name="Yoshinaga Y."/>
            <person name="Zwiers L.-H."/>
            <person name="Turgeon B."/>
            <person name="Goodwin S."/>
            <person name="Spatafora J."/>
            <person name="Crous P."/>
            <person name="Grigoriev I."/>
        </authorList>
    </citation>
    <scope>NUCLEOTIDE SEQUENCE</scope>
    <source>
        <strain evidence="8">CBS 113389</strain>
    </source>
</reference>
<dbReference type="InterPro" id="IPR045225">
    <property type="entry name" value="Uracil/uridine/allantoin_perm"/>
</dbReference>
<proteinExistence type="inferred from homology"/>
<feature type="region of interest" description="Disordered" evidence="6">
    <location>
        <begin position="41"/>
        <end position="61"/>
    </location>
</feature>
<comment type="subcellular location">
    <subcellularLocation>
        <location evidence="1">Membrane</location>
        <topology evidence="1">Multi-pass membrane protein</topology>
    </subcellularLocation>
</comment>
<sequence length="599" mass="67430">MRFTRAEIKAKAAEKVHNARNAFTSRAAFIEWVQVPDTALDQHGHKKSGPTWSNEDLDPTPPEKRTWRWWNYVIFYWDLSFGNWTLGSVMVGIGLNWWQAILTIFLSQFISSIAMFFNSRCASVYHIGYPVVGRSVFGMWGAYYFVLARAALAIVWFGVQLYTGSALVGNMLYAVFGHSYLHIPNTIPKSMGITSAGLLAFFLFWLMTLPFTFFRPYQLRKFFWFKAFVMIPAIVGLFIFCMVNTKGRIGLGHLQETTAIHSNGWGWFFVWSLNSGMGNTATLITNQPDIARWSKTKSGAMWSQLFTNPIAVTLSASLGILSTAAINNNWNLQLWNQWDLFDAILNRYWSAGTRTAVFFAAGGWTTSVLGTNIAANMISFGSDCTLLFPRYLTIPRGQFIVLCLGFAICPWKILASASVFTTFLAGYGLFMASVVAIMVCDYWCLTKGNVFIAHLYDGTKDNKHYYYHKGWNVQAIIAYLCGIALPFAGFLGTLGVPVSVAAQDLGHLGWMLSFAIAFVVYYVICLVWPTRNQRLVKEMGLKWEEVSYSEIIAADGTLITTDLEGYPDPQLQHGEVKWTGEIEKDTAGTTLEHADFKHY</sequence>
<evidence type="ECO:0000256" key="7">
    <source>
        <dbReference type="SAM" id="Phobius"/>
    </source>
</evidence>
<dbReference type="RefSeq" id="XP_033590726.1">
    <property type="nucleotide sequence ID" value="XM_033731878.1"/>
</dbReference>
<feature type="transmembrane region" description="Helical" evidence="7">
    <location>
        <begin position="305"/>
        <end position="326"/>
    </location>
</feature>
<dbReference type="AlphaFoldDB" id="A0A6A6PWL5"/>
<feature type="transmembrane region" description="Helical" evidence="7">
    <location>
        <begin position="356"/>
        <end position="378"/>
    </location>
</feature>
<feature type="transmembrane region" description="Helical" evidence="7">
    <location>
        <begin position="426"/>
        <end position="445"/>
    </location>
</feature>
<feature type="transmembrane region" description="Helical" evidence="7">
    <location>
        <begin position="508"/>
        <end position="529"/>
    </location>
</feature>
<comment type="similarity">
    <text evidence="2">Belongs to the purine-cytosine permease (2.A.39) family.</text>
</comment>
<evidence type="ECO:0000313" key="9">
    <source>
        <dbReference type="Proteomes" id="UP000799767"/>
    </source>
</evidence>
<gene>
    <name evidence="8" type="ORF">BDY17DRAFT_264132</name>
</gene>
<dbReference type="Pfam" id="PF02133">
    <property type="entry name" value="Transp_cyt_pur"/>
    <property type="match status" value="1"/>
</dbReference>
<evidence type="ECO:0000256" key="2">
    <source>
        <dbReference type="ARBA" id="ARBA00008974"/>
    </source>
</evidence>
<dbReference type="EMBL" id="MU001634">
    <property type="protein sequence ID" value="KAF2484156.1"/>
    <property type="molecule type" value="Genomic_DNA"/>
</dbReference>
<name>A0A6A6PWL5_9PEZI</name>
<feature type="transmembrane region" description="Helical" evidence="7">
    <location>
        <begin position="165"/>
        <end position="183"/>
    </location>
</feature>
<feature type="transmembrane region" description="Helical" evidence="7">
    <location>
        <begin position="476"/>
        <end position="496"/>
    </location>
</feature>
<keyword evidence="3 7" id="KW-0812">Transmembrane</keyword>
<dbReference type="GO" id="GO:0005886">
    <property type="term" value="C:plasma membrane"/>
    <property type="evidence" value="ECO:0007669"/>
    <property type="project" value="TreeGrafter"/>
</dbReference>
<dbReference type="PANTHER" id="PTHR30618:SF0">
    <property type="entry name" value="PURINE-URACIL PERMEASE NCS1"/>
    <property type="match status" value="1"/>
</dbReference>
<feature type="transmembrane region" description="Helical" evidence="7">
    <location>
        <begin position="195"/>
        <end position="217"/>
    </location>
</feature>
<dbReference type="OrthoDB" id="2018619at2759"/>
<keyword evidence="5 7" id="KW-0472">Membrane</keyword>
<organism evidence="8 9">
    <name type="scientific">Neohortaea acidophila</name>
    <dbReference type="NCBI Taxonomy" id="245834"/>
    <lineage>
        <taxon>Eukaryota</taxon>
        <taxon>Fungi</taxon>
        <taxon>Dikarya</taxon>
        <taxon>Ascomycota</taxon>
        <taxon>Pezizomycotina</taxon>
        <taxon>Dothideomycetes</taxon>
        <taxon>Dothideomycetidae</taxon>
        <taxon>Mycosphaerellales</taxon>
        <taxon>Teratosphaeriaceae</taxon>
        <taxon>Neohortaea</taxon>
    </lineage>
</organism>
<dbReference type="GeneID" id="54472880"/>
<evidence type="ECO:0000313" key="8">
    <source>
        <dbReference type="EMBL" id="KAF2484156.1"/>
    </source>
</evidence>
<evidence type="ECO:0000256" key="5">
    <source>
        <dbReference type="ARBA" id="ARBA00023136"/>
    </source>
</evidence>
<accession>A0A6A6PWL5</accession>
<keyword evidence="9" id="KW-1185">Reference proteome</keyword>
<dbReference type="Proteomes" id="UP000799767">
    <property type="component" value="Unassembled WGS sequence"/>
</dbReference>
<evidence type="ECO:0000256" key="4">
    <source>
        <dbReference type="ARBA" id="ARBA00022989"/>
    </source>
</evidence>
<dbReference type="Gene3D" id="1.10.4160.10">
    <property type="entry name" value="Hydantoin permease"/>
    <property type="match status" value="1"/>
</dbReference>
<feature type="transmembrane region" description="Helical" evidence="7">
    <location>
        <begin position="399"/>
        <end position="420"/>
    </location>
</feature>
<keyword evidence="4 7" id="KW-1133">Transmembrane helix</keyword>
<feature type="transmembrane region" description="Helical" evidence="7">
    <location>
        <begin position="223"/>
        <end position="243"/>
    </location>
</feature>
<evidence type="ECO:0000256" key="6">
    <source>
        <dbReference type="SAM" id="MobiDB-lite"/>
    </source>
</evidence>
<evidence type="ECO:0000256" key="1">
    <source>
        <dbReference type="ARBA" id="ARBA00004141"/>
    </source>
</evidence>
<feature type="transmembrane region" description="Helical" evidence="7">
    <location>
        <begin position="69"/>
        <end position="91"/>
    </location>
</feature>
<dbReference type="PANTHER" id="PTHR30618">
    <property type="entry name" value="NCS1 FAMILY PURINE/PYRIMIDINE TRANSPORTER"/>
    <property type="match status" value="1"/>
</dbReference>
<dbReference type="GO" id="GO:0015205">
    <property type="term" value="F:nucleobase transmembrane transporter activity"/>
    <property type="evidence" value="ECO:0007669"/>
    <property type="project" value="TreeGrafter"/>
</dbReference>